<reference evidence="5" key="2">
    <citation type="submission" date="2021-04" db="EMBL/GenBank/DDBJ databases">
        <authorList>
            <person name="Gilroy R."/>
        </authorList>
    </citation>
    <scope>NUCLEOTIDE SEQUENCE</scope>
    <source>
        <strain evidence="5">811</strain>
    </source>
</reference>
<dbReference type="GO" id="GO:0000976">
    <property type="term" value="F:transcription cis-regulatory region binding"/>
    <property type="evidence" value="ECO:0007669"/>
    <property type="project" value="TreeGrafter"/>
</dbReference>
<keyword evidence="2" id="KW-0238">DNA-binding</keyword>
<dbReference type="Gene3D" id="1.10.260.40">
    <property type="entry name" value="lambda repressor-like DNA-binding domains"/>
    <property type="match status" value="1"/>
</dbReference>
<evidence type="ECO:0000256" key="3">
    <source>
        <dbReference type="ARBA" id="ARBA00023163"/>
    </source>
</evidence>
<organism evidence="5 6">
    <name type="scientific">Candidatus Borkfalkia faecipullorum</name>
    <dbReference type="NCBI Taxonomy" id="2838510"/>
    <lineage>
        <taxon>Bacteria</taxon>
        <taxon>Bacillati</taxon>
        <taxon>Bacillota</taxon>
        <taxon>Clostridia</taxon>
        <taxon>Christensenellales</taxon>
        <taxon>Christensenellaceae</taxon>
        <taxon>Candidatus Borkfalkia</taxon>
    </lineage>
</organism>
<dbReference type="Proteomes" id="UP000824204">
    <property type="component" value="Unassembled WGS sequence"/>
</dbReference>
<dbReference type="Pfam" id="PF00356">
    <property type="entry name" value="LacI"/>
    <property type="match status" value="1"/>
</dbReference>
<evidence type="ECO:0000313" key="6">
    <source>
        <dbReference type="Proteomes" id="UP000824204"/>
    </source>
</evidence>
<dbReference type="EMBL" id="DXFX01000009">
    <property type="protein sequence ID" value="HIX06999.1"/>
    <property type="molecule type" value="Genomic_DNA"/>
</dbReference>
<dbReference type="SMART" id="SM00354">
    <property type="entry name" value="HTH_LACI"/>
    <property type="match status" value="1"/>
</dbReference>
<evidence type="ECO:0000256" key="2">
    <source>
        <dbReference type="ARBA" id="ARBA00023125"/>
    </source>
</evidence>
<accession>A0A9D2AER1</accession>
<dbReference type="PROSITE" id="PS50932">
    <property type="entry name" value="HTH_LACI_2"/>
    <property type="match status" value="1"/>
</dbReference>
<dbReference type="PANTHER" id="PTHR30146">
    <property type="entry name" value="LACI-RELATED TRANSCRIPTIONAL REPRESSOR"/>
    <property type="match status" value="1"/>
</dbReference>
<comment type="caution">
    <text evidence="5">The sequence shown here is derived from an EMBL/GenBank/DDBJ whole genome shotgun (WGS) entry which is preliminary data.</text>
</comment>
<dbReference type="Gene3D" id="3.40.50.2300">
    <property type="match status" value="2"/>
</dbReference>
<name>A0A9D2AER1_9FIRM</name>
<protein>
    <submittedName>
        <fullName evidence="5">LacI family transcriptional regulator</fullName>
    </submittedName>
</protein>
<dbReference type="Pfam" id="PF13377">
    <property type="entry name" value="Peripla_BP_3"/>
    <property type="match status" value="1"/>
</dbReference>
<dbReference type="InterPro" id="IPR046335">
    <property type="entry name" value="LacI/GalR-like_sensor"/>
</dbReference>
<keyword evidence="3" id="KW-0804">Transcription</keyword>
<dbReference type="InterPro" id="IPR028082">
    <property type="entry name" value="Peripla_BP_I"/>
</dbReference>
<dbReference type="AlphaFoldDB" id="A0A9D2AER1"/>
<evidence type="ECO:0000259" key="4">
    <source>
        <dbReference type="PROSITE" id="PS50932"/>
    </source>
</evidence>
<gene>
    <name evidence="5" type="ORF">H9741_00820</name>
</gene>
<sequence length="326" mass="37683">MSTKNVSLKAIAAQMNVSINTVSHAIRDMDDVSEALKLKIRKKAIEMGYMPNHVAQHLKRDEKPVVAILVDSFTNLYFNTFSNELTKLLYERKEFDFMILYAGQLKCEVIKQCVLLRVDLVVTHLEPDAETLEFAKLNNIQMVFVGSSHFFNDVDTVAIDNQMGCSLAARYLLNFHECKKFLYAGVNYFLSEERFNIFRSELQSLSDDCDVRYFNSDEEDVRALYTCISQGYRNVFFYNDRLAYELLGKLDSIAINIRRIYPDLHLVGFDGLCECVAGLKQISTIKIDFPEFAEKTYEVIKKRLEQPSAPMQQIVLKVTLHQRRKD</sequence>
<dbReference type="CDD" id="cd01392">
    <property type="entry name" value="HTH_LacI"/>
    <property type="match status" value="1"/>
</dbReference>
<feature type="domain" description="HTH lacI-type" evidence="4">
    <location>
        <begin position="6"/>
        <end position="60"/>
    </location>
</feature>
<dbReference type="GO" id="GO:0003700">
    <property type="term" value="F:DNA-binding transcription factor activity"/>
    <property type="evidence" value="ECO:0007669"/>
    <property type="project" value="TreeGrafter"/>
</dbReference>
<dbReference type="PANTHER" id="PTHR30146:SF24">
    <property type="entry name" value="XYLOSE OPERON REGULATORY PROTEIN"/>
    <property type="match status" value="1"/>
</dbReference>
<keyword evidence="1" id="KW-0805">Transcription regulation</keyword>
<dbReference type="InterPro" id="IPR000843">
    <property type="entry name" value="HTH_LacI"/>
</dbReference>
<dbReference type="SUPFAM" id="SSF47413">
    <property type="entry name" value="lambda repressor-like DNA-binding domains"/>
    <property type="match status" value="1"/>
</dbReference>
<dbReference type="SUPFAM" id="SSF53822">
    <property type="entry name" value="Periplasmic binding protein-like I"/>
    <property type="match status" value="1"/>
</dbReference>
<proteinExistence type="predicted"/>
<dbReference type="InterPro" id="IPR010982">
    <property type="entry name" value="Lambda_DNA-bd_dom_sf"/>
</dbReference>
<reference evidence="5" key="1">
    <citation type="journal article" date="2021" name="PeerJ">
        <title>Extensive microbial diversity within the chicken gut microbiome revealed by metagenomics and culture.</title>
        <authorList>
            <person name="Gilroy R."/>
            <person name="Ravi A."/>
            <person name="Getino M."/>
            <person name="Pursley I."/>
            <person name="Horton D.L."/>
            <person name="Alikhan N.F."/>
            <person name="Baker D."/>
            <person name="Gharbi K."/>
            <person name="Hall N."/>
            <person name="Watson M."/>
            <person name="Adriaenssens E.M."/>
            <person name="Foster-Nyarko E."/>
            <person name="Jarju S."/>
            <person name="Secka A."/>
            <person name="Antonio M."/>
            <person name="Oren A."/>
            <person name="Chaudhuri R.R."/>
            <person name="La Ragione R."/>
            <person name="Hildebrand F."/>
            <person name="Pallen M.J."/>
        </authorList>
    </citation>
    <scope>NUCLEOTIDE SEQUENCE</scope>
    <source>
        <strain evidence="5">811</strain>
    </source>
</reference>
<evidence type="ECO:0000313" key="5">
    <source>
        <dbReference type="EMBL" id="HIX06999.1"/>
    </source>
</evidence>
<evidence type="ECO:0000256" key="1">
    <source>
        <dbReference type="ARBA" id="ARBA00023015"/>
    </source>
</evidence>